<gene>
    <name evidence="1" type="primary">Dwil\GK21189</name>
</gene>
<sequence>MGKKKKSITFNQTKSSAIVFSKAYKLRSKYIPQLEMDGKVMEYATYMKYLGLTFDKELARTKHLKKSLQVLLDMEYGQGNHGTKMGAHFRQGSLVV</sequence>
<dbReference type="AlphaFoldDB" id="A0A0K2UVT1"/>
<protein>
    <submittedName>
        <fullName evidence="1">Uncharacterized protein</fullName>
    </submittedName>
</protein>
<evidence type="ECO:0000313" key="1">
    <source>
        <dbReference type="EMBL" id="CDW42195.1"/>
    </source>
</evidence>
<accession>A0A0K2UVT1</accession>
<organism evidence="1">
    <name type="scientific">Lepeophtheirus salmonis</name>
    <name type="common">Salmon louse</name>
    <name type="synonym">Caligus salmonis</name>
    <dbReference type="NCBI Taxonomy" id="72036"/>
    <lineage>
        <taxon>Eukaryota</taxon>
        <taxon>Metazoa</taxon>
        <taxon>Ecdysozoa</taxon>
        <taxon>Arthropoda</taxon>
        <taxon>Crustacea</taxon>
        <taxon>Multicrustacea</taxon>
        <taxon>Hexanauplia</taxon>
        <taxon>Copepoda</taxon>
        <taxon>Siphonostomatoida</taxon>
        <taxon>Caligidae</taxon>
        <taxon>Lepeophtheirus</taxon>
    </lineage>
</organism>
<reference evidence="1" key="1">
    <citation type="submission" date="2014-05" db="EMBL/GenBank/DDBJ databases">
        <authorList>
            <person name="Chronopoulou M."/>
        </authorList>
    </citation>
    <scope>NUCLEOTIDE SEQUENCE</scope>
    <source>
        <tissue evidence="1">Whole organism</tissue>
    </source>
</reference>
<name>A0A0K2UVT1_LEPSM</name>
<proteinExistence type="predicted"/>
<dbReference type="EMBL" id="HACA01024834">
    <property type="protein sequence ID" value="CDW42195.1"/>
    <property type="molecule type" value="Transcribed_RNA"/>
</dbReference>